<dbReference type="Gene3D" id="1.10.30.10">
    <property type="entry name" value="High mobility group box domain"/>
    <property type="match status" value="1"/>
</dbReference>
<dbReference type="Pfam" id="PF00505">
    <property type="entry name" value="HMG_box"/>
    <property type="match status" value="1"/>
</dbReference>
<accession>A0A6C0IAB9</accession>
<dbReference type="InterPro" id="IPR036910">
    <property type="entry name" value="HMG_box_dom_sf"/>
</dbReference>
<feature type="domain" description="HMG box" evidence="1">
    <location>
        <begin position="47"/>
        <end position="117"/>
    </location>
</feature>
<dbReference type="PROSITE" id="PS50118">
    <property type="entry name" value="HMG_BOX_2"/>
    <property type="match status" value="1"/>
</dbReference>
<dbReference type="EMBL" id="MN740139">
    <property type="protein sequence ID" value="QHT89337.1"/>
    <property type="molecule type" value="Genomic_DNA"/>
</dbReference>
<evidence type="ECO:0000313" key="2">
    <source>
        <dbReference type="EMBL" id="QHT89337.1"/>
    </source>
</evidence>
<sequence>MTISIKIKEIMAIMPDTLNTKKEVDDYYKSAMAKVLKDTKTDNENKPKKELNAYQKFMKENISIVKNENPNLTGTEVFSIIAKKWKEQKEENKETKADVKVEEDVKADVKDDVKDDVKADVKADAKDDVKVEEDVKDNVKDDVKEVVKEVKKKKGK</sequence>
<name>A0A6C0IAB9_9ZZZZ</name>
<reference evidence="2" key="1">
    <citation type="journal article" date="2020" name="Nature">
        <title>Giant virus diversity and host interactions through global metagenomics.</title>
        <authorList>
            <person name="Schulz F."/>
            <person name="Roux S."/>
            <person name="Paez-Espino D."/>
            <person name="Jungbluth S."/>
            <person name="Walsh D.A."/>
            <person name="Denef V.J."/>
            <person name="McMahon K.D."/>
            <person name="Konstantinidis K.T."/>
            <person name="Eloe-Fadrosh E.A."/>
            <person name="Kyrpides N.C."/>
            <person name="Woyke T."/>
        </authorList>
    </citation>
    <scope>NUCLEOTIDE SEQUENCE</scope>
    <source>
        <strain evidence="2">GVMAG-M-3300023184-60</strain>
    </source>
</reference>
<evidence type="ECO:0000259" key="1">
    <source>
        <dbReference type="PROSITE" id="PS50118"/>
    </source>
</evidence>
<proteinExistence type="predicted"/>
<dbReference type="SUPFAM" id="SSF47095">
    <property type="entry name" value="HMG-box"/>
    <property type="match status" value="1"/>
</dbReference>
<dbReference type="InterPro" id="IPR009071">
    <property type="entry name" value="HMG_box_dom"/>
</dbReference>
<organism evidence="2">
    <name type="scientific">viral metagenome</name>
    <dbReference type="NCBI Taxonomy" id="1070528"/>
    <lineage>
        <taxon>unclassified sequences</taxon>
        <taxon>metagenomes</taxon>
        <taxon>organismal metagenomes</taxon>
    </lineage>
</organism>
<protein>
    <recommendedName>
        <fullName evidence="1">HMG box domain-containing protein</fullName>
    </recommendedName>
</protein>
<dbReference type="AlphaFoldDB" id="A0A6C0IAB9"/>
<dbReference type="SMART" id="SM00398">
    <property type="entry name" value="HMG"/>
    <property type="match status" value="1"/>
</dbReference>